<evidence type="ECO:0000313" key="1">
    <source>
        <dbReference type="EMBL" id="SHJ79431.1"/>
    </source>
</evidence>
<proteinExistence type="predicted"/>
<organism evidence="1 2">
    <name type="scientific">Clostridium amylolyticum</name>
    <dbReference type="NCBI Taxonomy" id="1121298"/>
    <lineage>
        <taxon>Bacteria</taxon>
        <taxon>Bacillati</taxon>
        <taxon>Bacillota</taxon>
        <taxon>Clostridia</taxon>
        <taxon>Eubacteriales</taxon>
        <taxon>Clostridiaceae</taxon>
        <taxon>Clostridium</taxon>
    </lineage>
</organism>
<dbReference type="AlphaFoldDB" id="A0A1M6M7F1"/>
<dbReference type="EMBL" id="FQZO01000008">
    <property type="protein sequence ID" value="SHJ79431.1"/>
    <property type="molecule type" value="Genomic_DNA"/>
</dbReference>
<evidence type="ECO:0000313" key="2">
    <source>
        <dbReference type="Proteomes" id="UP000184080"/>
    </source>
</evidence>
<gene>
    <name evidence="1" type="ORF">SAMN05444401_3875</name>
</gene>
<keyword evidence="2" id="KW-1185">Reference proteome</keyword>
<name>A0A1M6M7F1_9CLOT</name>
<protein>
    <submittedName>
        <fullName evidence="1">Uncharacterized protein</fullName>
    </submittedName>
</protein>
<sequence length="54" mass="6334">MSKNNKNKDYCNIIYNNLCFFTYCVNLIQIFHIVKYCDIIKLVNTNGVIKGVDK</sequence>
<reference evidence="1 2" key="1">
    <citation type="submission" date="2016-11" db="EMBL/GenBank/DDBJ databases">
        <authorList>
            <person name="Jaros S."/>
            <person name="Januszkiewicz K."/>
            <person name="Wedrychowicz H."/>
        </authorList>
    </citation>
    <scope>NUCLEOTIDE SEQUENCE [LARGE SCALE GENOMIC DNA]</scope>
    <source>
        <strain evidence="1 2">DSM 21864</strain>
    </source>
</reference>
<dbReference type="Proteomes" id="UP000184080">
    <property type="component" value="Unassembled WGS sequence"/>
</dbReference>
<accession>A0A1M6M7F1</accession>